<dbReference type="EMBL" id="CP045121">
    <property type="protein sequence ID" value="QIN78415.1"/>
    <property type="molecule type" value="Genomic_DNA"/>
</dbReference>
<gene>
    <name evidence="3" type="ORF">GBA65_07620</name>
</gene>
<feature type="transmembrane region" description="Helical" evidence="1">
    <location>
        <begin position="36"/>
        <end position="60"/>
    </location>
</feature>
<keyword evidence="4" id="KW-1185">Reference proteome</keyword>
<feature type="domain" description="Inner membrane protein YgaP-like transmembrane" evidence="2">
    <location>
        <begin position="13"/>
        <end position="60"/>
    </location>
</feature>
<keyword evidence="1" id="KW-0472">Membrane</keyword>
<evidence type="ECO:0000313" key="4">
    <source>
        <dbReference type="Proteomes" id="UP000502706"/>
    </source>
</evidence>
<feature type="transmembrane region" description="Helical" evidence="1">
    <location>
        <begin position="12"/>
        <end position="30"/>
    </location>
</feature>
<name>A0A6G8PW68_9ACTN</name>
<evidence type="ECO:0000256" key="1">
    <source>
        <dbReference type="SAM" id="Phobius"/>
    </source>
</evidence>
<sequence length="84" mass="8734">MAFARFMSRPMGRIIRVVLGLAIIASGIWIGGTTGIVVGLIGLAPIAAGAFNFCLAGPIVGGYFEGRKNLEAPPSGPRRTTPQH</sequence>
<dbReference type="Pfam" id="PF11127">
    <property type="entry name" value="YgaP-like_TM"/>
    <property type="match status" value="1"/>
</dbReference>
<protein>
    <submittedName>
        <fullName evidence="3">DUF2892 domain-containing protein</fullName>
    </submittedName>
</protein>
<dbReference type="Proteomes" id="UP000502706">
    <property type="component" value="Chromosome"/>
</dbReference>
<keyword evidence="1" id="KW-1133">Transmembrane helix</keyword>
<dbReference type="KEGG" id="rmar:GBA65_07620"/>
<dbReference type="RefSeq" id="WP_166396089.1">
    <property type="nucleotide sequence ID" value="NZ_CP045121.1"/>
</dbReference>
<evidence type="ECO:0000313" key="3">
    <source>
        <dbReference type="EMBL" id="QIN78415.1"/>
    </source>
</evidence>
<dbReference type="InterPro" id="IPR021309">
    <property type="entry name" value="YgaP-like_TM"/>
</dbReference>
<dbReference type="AlphaFoldDB" id="A0A6G8PW68"/>
<proteinExistence type="predicted"/>
<evidence type="ECO:0000259" key="2">
    <source>
        <dbReference type="Pfam" id="PF11127"/>
    </source>
</evidence>
<reference evidence="3 4" key="1">
    <citation type="submission" date="2019-10" db="EMBL/GenBank/DDBJ databases">
        <title>Rubrobacter sp nov SCSIO 52915 isolated from a deep-sea sediment in the South China Sea.</title>
        <authorList>
            <person name="Chen R.W."/>
        </authorList>
    </citation>
    <scope>NUCLEOTIDE SEQUENCE [LARGE SCALE GENOMIC DNA]</scope>
    <source>
        <strain evidence="3 4">SCSIO 52915</strain>
    </source>
</reference>
<organism evidence="3 4">
    <name type="scientific">Rubrobacter marinus</name>
    <dbReference type="NCBI Taxonomy" id="2653852"/>
    <lineage>
        <taxon>Bacteria</taxon>
        <taxon>Bacillati</taxon>
        <taxon>Actinomycetota</taxon>
        <taxon>Rubrobacteria</taxon>
        <taxon>Rubrobacterales</taxon>
        <taxon>Rubrobacteraceae</taxon>
        <taxon>Rubrobacter</taxon>
    </lineage>
</organism>
<accession>A0A6G8PW68</accession>
<keyword evidence="1" id="KW-0812">Transmembrane</keyword>